<evidence type="ECO:0000256" key="1">
    <source>
        <dbReference type="SAM" id="MobiDB-lite"/>
    </source>
</evidence>
<sequence length="260" mass="26510">MALDLDARQRAILQEMGITVWWPGPAEHAESPPAAPAPALPAAAAPVPAASQVTAEPAATAVPSTTARARTVPTASPPATRAPAAASASPGGADWVLRACAPVALYPDAAADGARWLVVVECPDPAAPLSGDAGRLLDNMLRALQRPGLPHAHCLPLERCPAGTEQPPGTDATALSAAVQALQPDAVLLLGHVPARWALGLAEPLGHLRNRLHQVAGCTAVVSYDPAFLLRSPATKAAAWADLCTALAHLADRTANAAQR</sequence>
<dbReference type="Gene3D" id="3.40.470.10">
    <property type="entry name" value="Uracil-DNA glycosylase-like domain"/>
    <property type="match status" value="1"/>
</dbReference>
<dbReference type="RefSeq" id="WP_345065619.1">
    <property type="nucleotide sequence ID" value="NZ_BAABEX010000028.1"/>
</dbReference>
<protein>
    <recommendedName>
        <fullName evidence="2">Uracil-DNA glycosylase-like domain-containing protein</fullName>
    </recommendedName>
</protein>
<keyword evidence="4" id="KW-1185">Reference proteome</keyword>
<organism evidence="3 4">
    <name type="scientific">Acidovorax lacteus</name>
    <dbReference type="NCBI Taxonomy" id="1924988"/>
    <lineage>
        <taxon>Bacteria</taxon>
        <taxon>Pseudomonadati</taxon>
        <taxon>Pseudomonadota</taxon>
        <taxon>Betaproteobacteria</taxon>
        <taxon>Burkholderiales</taxon>
        <taxon>Comamonadaceae</taxon>
        <taxon>Acidovorax</taxon>
    </lineage>
</organism>
<dbReference type="EMBL" id="BAABEX010000028">
    <property type="protein sequence ID" value="GAA4427485.1"/>
    <property type="molecule type" value="Genomic_DNA"/>
</dbReference>
<dbReference type="InterPro" id="IPR005122">
    <property type="entry name" value="Uracil-DNA_glycosylase-like"/>
</dbReference>
<comment type="caution">
    <text evidence="3">The sequence shown here is derived from an EMBL/GenBank/DDBJ whole genome shotgun (WGS) entry which is preliminary data.</text>
</comment>
<evidence type="ECO:0000313" key="3">
    <source>
        <dbReference type="EMBL" id="GAA4427485.1"/>
    </source>
</evidence>
<evidence type="ECO:0000259" key="2">
    <source>
        <dbReference type="Pfam" id="PF03167"/>
    </source>
</evidence>
<accession>A0ABP8LFP0</accession>
<feature type="domain" description="Uracil-DNA glycosylase-like" evidence="2">
    <location>
        <begin position="127"/>
        <end position="243"/>
    </location>
</feature>
<proteinExistence type="predicted"/>
<gene>
    <name evidence="3" type="ORF">GCM10023090_24950</name>
</gene>
<dbReference type="InterPro" id="IPR036895">
    <property type="entry name" value="Uracil-DNA_glycosylase-like_sf"/>
</dbReference>
<dbReference type="Pfam" id="PF03167">
    <property type="entry name" value="UDG"/>
    <property type="match status" value="1"/>
</dbReference>
<evidence type="ECO:0000313" key="4">
    <source>
        <dbReference type="Proteomes" id="UP001501788"/>
    </source>
</evidence>
<name>A0ABP8LFP0_9BURK</name>
<dbReference type="SUPFAM" id="SSF52141">
    <property type="entry name" value="Uracil-DNA glycosylase-like"/>
    <property type="match status" value="1"/>
</dbReference>
<dbReference type="Proteomes" id="UP001501788">
    <property type="component" value="Unassembled WGS sequence"/>
</dbReference>
<reference evidence="4" key="1">
    <citation type="journal article" date="2019" name="Int. J. Syst. Evol. Microbiol.">
        <title>The Global Catalogue of Microorganisms (GCM) 10K type strain sequencing project: providing services to taxonomists for standard genome sequencing and annotation.</title>
        <authorList>
            <consortium name="The Broad Institute Genomics Platform"/>
            <consortium name="The Broad Institute Genome Sequencing Center for Infectious Disease"/>
            <person name="Wu L."/>
            <person name="Ma J."/>
        </authorList>
    </citation>
    <scope>NUCLEOTIDE SEQUENCE [LARGE SCALE GENOMIC DNA]</scope>
    <source>
        <strain evidence="4">JCM 31890</strain>
    </source>
</reference>
<feature type="compositionally biased region" description="Low complexity" evidence="1">
    <location>
        <begin position="63"/>
        <end position="90"/>
    </location>
</feature>
<feature type="region of interest" description="Disordered" evidence="1">
    <location>
        <begin position="55"/>
        <end position="90"/>
    </location>
</feature>